<gene>
    <name evidence="2" type="ORF">EDD68_101315</name>
</gene>
<organism evidence="2 3">
    <name type="scientific">Melghiribacillus thermohalophilus</name>
    <dbReference type="NCBI Taxonomy" id="1324956"/>
    <lineage>
        <taxon>Bacteria</taxon>
        <taxon>Bacillati</taxon>
        <taxon>Bacillota</taxon>
        <taxon>Bacilli</taxon>
        <taxon>Bacillales</taxon>
        <taxon>Bacillaceae</taxon>
        <taxon>Melghiribacillus</taxon>
    </lineage>
</organism>
<name>A0A4R3NDE9_9BACI</name>
<dbReference type="EMBL" id="SMAN01000001">
    <property type="protein sequence ID" value="TCT26956.1"/>
    <property type="molecule type" value="Genomic_DNA"/>
</dbReference>
<keyword evidence="3" id="KW-1185">Reference proteome</keyword>
<protein>
    <recommendedName>
        <fullName evidence="4">Competence protein ComGE</fullName>
    </recommendedName>
</protein>
<evidence type="ECO:0000313" key="3">
    <source>
        <dbReference type="Proteomes" id="UP000294650"/>
    </source>
</evidence>
<evidence type="ECO:0008006" key="4">
    <source>
        <dbReference type="Google" id="ProtNLM"/>
    </source>
</evidence>
<reference evidence="2 3" key="1">
    <citation type="submission" date="2019-03" db="EMBL/GenBank/DDBJ databases">
        <title>Genomic Encyclopedia of Type Strains, Phase IV (KMG-IV): sequencing the most valuable type-strain genomes for metagenomic binning, comparative biology and taxonomic classification.</title>
        <authorList>
            <person name="Goeker M."/>
        </authorList>
    </citation>
    <scope>NUCLEOTIDE SEQUENCE [LARGE SCALE GENOMIC DNA]</scope>
    <source>
        <strain evidence="2 3">DSM 25894</strain>
    </source>
</reference>
<proteinExistence type="predicted"/>
<sequence length="113" mass="13354">MLRKSNKGYFLLDAVFSFSLFLTVIVCFLPVIHHIKLESTIINTRLMMISALYSEMQHLKMETFIPVEREMTINHHHAWIQIEDRNDVWYGCIRWNNVRGESEDACLLAPKNE</sequence>
<keyword evidence="1" id="KW-1133">Transmembrane helix</keyword>
<keyword evidence="1" id="KW-0812">Transmembrane</keyword>
<dbReference type="Proteomes" id="UP000294650">
    <property type="component" value="Unassembled WGS sequence"/>
</dbReference>
<evidence type="ECO:0000313" key="2">
    <source>
        <dbReference type="EMBL" id="TCT26956.1"/>
    </source>
</evidence>
<comment type="caution">
    <text evidence="2">The sequence shown here is derived from an EMBL/GenBank/DDBJ whole genome shotgun (WGS) entry which is preliminary data.</text>
</comment>
<dbReference type="RefSeq" id="WP_165902017.1">
    <property type="nucleotide sequence ID" value="NZ_SMAN01000001.1"/>
</dbReference>
<keyword evidence="1" id="KW-0472">Membrane</keyword>
<accession>A0A4R3NDE9</accession>
<dbReference type="AlphaFoldDB" id="A0A4R3NDE9"/>
<feature type="transmembrane region" description="Helical" evidence="1">
    <location>
        <begin position="9"/>
        <end position="32"/>
    </location>
</feature>
<evidence type="ECO:0000256" key="1">
    <source>
        <dbReference type="SAM" id="Phobius"/>
    </source>
</evidence>